<keyword evidence="2" id="KW-0677">Repeat</keyword>
<proteinExistence type="predicted"/>
<dbReference type="PROSITE" id="PS51897">
    <property type="entry name" value="ANNEXIN_2"/>
    <property type="match status" value="2"/>
</dbReference>
<dbReference type="Pfam" id="PF00191">
    <property type="entry name" value="Annexin"/>
    <property type="match status" value="3"/>
</dbReference>
<organism evidence="6 7">
    <name type="scientific">Apostasia shenzhenica</name>
    <dbReference type="NCBI Taxonomy" id="1088818"/>
    <lineage>
        <taxon>Eukaryota</taxon>
        <taxon>Viridiplantae</taxon>
        <taxon>Streptophyta</taxon>
        <taxon>Embryophyta</taxon>
        <taxon>Tracheophyta</taxon>
        <taxon>Spermatophyta</taxon>
        <taxon>Magnoliopsida</taxon>
        <taxon>Liliopsida</taxon>
        <taxon>Asparagales</taxon>
        <taxon>Orchidaceae</taxon>
        <taxon>Apostasioideae</taxon>
        <taxon>Apostasia</taxon>
    </lineage>
</organism>
<evidence type="ECO:0000256" key="3">
    <source>
        <dbReference type="ARBA" id="ARBA00022837"/>
    </source>
</evidence>
<keyword evidence="1" id="KW-0479">Metal-binding</keyword>
<dbReference type="InterPro" id="IPR018502">
    <property type="entry name" value="Annexin_repeat"/>
</dbReference>
<dbReference type="FunFam" id="1.10.220.10:FF:000014">
    <property type="entry name" value="annexin D4"/>
    <property type="match status" value="1"/>
</dbReference>
<keyword evidence="7" id="KW-1185">Reference proteome</keyword>
<keyword evidence="4" id="KW-0041">Annexin</keyword>
<dbReference type="Gene3D" id="1.10.220.10">
    <property type="entry name" value="Annexin"/>
    <property type="match status" value="3"/>
</dbReference>
<protein>
    <submittedName>
        <fullName evidence="6">Annexin D4</fullName>
    </submittedName>
</protein>
<gene>
    <name evidence="6" type="primary">ANN4</name>
    <name evidence="6" type="ORF">AXF42_Ash004497</name>
</gene>
<dbReference type="GO" id="GO:0009651">
    <property type="term" value="P:response to salt stress"/>
    <property type="evidence" value="ECO:0007669"/>
    <property type="project" value="TreeGrafter"/>
</dbReference>
<evidence type="ECO:0000256" key="5">
    <source>
        <dbReference type="ARBA" id="ARBA00023302"/>
    </source>
</evidence>
<dbReference type="SUPFAM" id="SSF47874">
    <property type="entry name" value="Annexin"/>
    <property type="match status" value="1"/>
</dbReference>
<evidence type="ECO:0000256" key="4">
    <source>
        <dbReference type="ARBA" id="ARBA00023216"/>
    </source>
</evidence>
<dbReference type="GO" id="GO:0005544">
    <property type="term" value="F:calcium-dependent phospholipid binding"/>
    <property type="evidence" value="ECO:0007669"/>
    <property type="project" value="UniProtKB-KW"/>
</dbReference>
<reference evidence="6 7" key="1">
    <citation type="journal article" date="2017" name="Nature">
        <title>The Apostasia genome and the evolution of orchids.</title>
        <authorList>
            <person name="Zhang G.Q."/>
            <person name="Liu K.W."/>
            <person name="Li Z."/>
            <person name="Lohaus R."/>
            <person name="Hsiao Y.Y."/>
            <person name="Niu S.C."/>
            <person name="Wang J.Y."/>
            <person name="Lin Y.C."/>
            <person name="Xu Q."/>
            <person name="Chen L.J."/>
            <person name="Yoshida K."/>
            <person name="Fujiwara S."/>
            <person name="Wang Z.W."/>
            <person name="Zhang Y.Q."/>
            <person name="Mitsuda N."/>
            <person name="Wang M."/>
            <person name="Liu G.H."/>
            <person name="Pecoraro L."/>
            <person name="Huang H.X."/>
            <person name="Xiao X.J."/>
            <person name="Lin M."/>
            <person name="Wu X.Y."/>
            <person name="Wu W.L."/>
            <person name="Chen Y.Y."/>
            <person name="Chang S.B."/>
            <person name="Sakamoto S."/>
            <person name="Ohme-Takagi M."/>
            <person name="Yagi M."/>
            <person name="Zeng S.J."/>
            <person name="Shen C.Y."/>
            <person name="Yeh C.M."/>
            <person name="Luo Y.B."/>
            <person name="Tsai W.C."/>
            <person name="Van de Peer Y."/>
            <person name="Liu Z.J."/>
        </authorList>
    </citation>
    <scope>NUCLEOTIDE SEQUENCE [LARGE SCALE GENOMIC DNA]</scope>
    <source>
        <strain evidence="7">cv. Shenzhen</strain>
        <tissue evidence="6">Stem</tissue>
    </source>
</reference>
<dbReference type="GO" id="GO:0005737">
    <property type="term" value="C:cytoplasm"/>
    <property type="evidence" value="ECO:0007669"/>
    <property type="project" value="TreeGrafter"/>
</dbReference>
<evidence type="ECO:0000313" key="6">
    <source>
        <dbReference type="EMBL" id="PKA67006.1"/>
    </source>
</evidence>
<dbReference type="GO" id="GO:0005509">
    <property type="term" value="F:calcium ion binding"/>
    <property type="evidence" value="ECO:0007669"/>
    <property type="project" value="InterPro"/>
</dbReference>
<dbReference type="OrthoDB" id="37886at2759"/>
<dbReference type="FunFam" id="1.10.220.10:FF:000006">
    <property type="entry name" value="Annexin"/>
    <property type="match status" value="1"/>
</dbReference>
<name>A0A2I0BGU3_9ASPA</name>
<evidence type="ECO:0000256" key="1">
    <source>
        <dbReference type="ARBA" id="ARBA00022723"/>
    </source>
</evidence>
<dbReference type="SMART" id="SM00335">
    <property type="entry name" value="ANX"/>
    <property type="match status" value="3"/>
</dbReference>
<dbReference type="PANTHER" id="PTHR10502">
    <property type="entry name" value="ANNEXIN"/>
    <property type="match status" value="1"/>
</dbReference>
<dbReference type="EMBL" id="KZ451883">
    <property type="protein sequence ID" value="PKA67006.1"/>
    <property type="molecule type" value="Genomic_DNA"/>
</dbReference>
<dbReference type="GO" id="GO:0009408">
    <property type="term" value="P:response to heat"/>
    <property type="evidence" value="ECO:0007669"/>
    <property type="project" value="TreeGrafter"/>
</dbReference>
<keyword evidence="5" id="KW-0111">Calcium/phospholipid-binding</keyword>
<dbReference type="Proteomes" id="UP000236161">
    <property type="component" value="Unassembled WGS sequence"/>
</dbReference>
<evidence type="ECO:0000313" key="7">
    <source>
        <dbReference type="Proteomes" id="UP000236161"/>
    </source>
</evidence>
<accession>A0A2I0BGU3</accession>
<dbReference type="GO" id="GO:0009414">
    <property type="term" value="P:response to water deprivation"/>
    <property type="evidence" value="ECO:0007669"/>
    <property type="project" value="TreeGrafter"/>
</dbReference>
<keyword evidence="3" id="KW-0106">Calcium</keyword>
<sequence>MAEECEELTRALSGLGGLGLEEKSVAAAMGRWRRRPEMLDQFRRSFGGLFKGDDGSFERVDMDYIHLLEFELARFKNLMLQWLMHPWERDARWAHHAIHKGDSPTVLVEIACTRTPVELLGARKAYCSLFHRSLEEDVAYHISGSHSYFLVLLVSSYRYDGPNVNEEMAKLEAKVLHNAIHKAAAKGSLLSEEVLRILTTRSKPHLRETFKFYKQLFGKFIEEDLIKVPYIIETVESINSAPAYFCKVIDAALKDGVDQDSKEALTRVIVSRSNIDMLEIKGEYLKKHGTKLEDELQKFSRGVYRDALLSLVAGNE</sequence>
<evidence type="ECO:0000256" key="2">
    <source>
        <dbReference type="ARBA" id="ARBA00022737"/>
    </source>
</evidence>
<dbReference type="STRING" id="1088818.A0A2I0BGU3"/>
<dbReference type="PANTHER" id="PTHR10502:SF196">
    <property type="entry name" value="ANNEXIN D4"/>
    <property type="match status" value="1"/>
</dbReference>
<dbReference type="GO" id="GO:0005886">
    <property type="term" value="C:plasma membrane"/>
    <property type="evidence" value="ECO:0007669"/>
    <property type="project" value="TreeGrafter"/>
</dbReference>
<dbReference type="GO" id="GO:0001786">
    <property type="term" value="F:phosphatidylserine binding"/>
    <property type="evidence" value="ECO:0007669"/>
    <property type="project" value="TreeGrafter"/>
</dbReference>
<dbReference type="InterPro" id="IPR037104">
    <property type="entry name" value="Annexin_sf"/>
</dbReference>
<dbReference type="AlphaFoldDB" id="A0A2I0BGU3"/>
<dbReference type="GO" id="GO:0009409">
    <property type="term" value="P:response to cold"/>
    <property type="evidence" value="ECO:0007669"/>
    <property type="project" value="TreeGrafter"/>
</dbReference>